<evidence type="ECO:0000313" key="5">
    <source>
        <dbReference type="EMBL" id="KAK3105237.1"/>
    </source>
</evidence>
<proteinExistence type="predicted"/>
<feature type="transmembrane region" description="Helical" evidence="4">
    <location>
        <begin position="503"/>
        <end position="527"/>
    </location>
</feature>
<feature type="transmembrane region" description="Helical" evidence="4">
    <location>
        <begin position="80"/>
        <end position="101"/>
    </location>
</feature>
<evidence type="ECO:0000256" key="2">
    <source>
        <dbReference type="ARBA" id="ARBA00022989"/>
    </source>
</evidence>
<gene>
    <name evidence="5" type="ORF">FSP39_020436</name>
</gene>
<dbReference type="EMBL" id="VSWD01000004">
    <property type="protein sequence ID" value="KAK3105237.1"/>
    <property type="molecule type" value="Genomic_DNA"/>
</dbReference>
<reference evidence="5" key="1">
    <citation type="submission" date="2019-08" db="EMBL/GenBank/DDBJ databases">
        <title>The improved chromosome-level genome for the pearl oyster Pinctada fucata martensii using PacBio sequencing and Hi-C.</title>
        <authorList>
            <person name="Zheng Z."/>
        </authorList>
    </citation>
    <scope>NUCLEOTIDE SEQUENCE</scope>
    <source>
        <strain evidence="5">ZZ-2019</strain>
        <tissue evidence="5">Adductor muscle</tissue>
    </source>
</reference>
<dbReference type="PANTHER" id="PTHR23121:SF9">
    <property type="entry name" value="SODIUM-DEPENDENT GLUCOSE TRANSPORTER 1"/>
    <property type="match status" value="1"/>
</dbReference>
<evidence type="ECO:0000256" key="4">
    <source>
        <dbReference type="SAM" id="Phobius"/>
    </source>
</evidence>
<dbReference type="Pfam" id="PF07690">
    <property type="entry name" value="MFS_1"/>
    <property type="match status" value="1"/>
</dbReference>
<feature type="transmembrane region" description="Helical" evidence="4">
    <location>
        <begin position="390"/>
        <end position="409"/>
    </location>
</feature>
<feature type="transmembrane region" description="Helical" evidence="4">
    <location>
        <begin position="175"/>
        <end position="201"/>
    </location>
</feature>
<keyword evidence="2 4" id="KW-1133">Transmembrane helix</keyword>
<evidence type="ECO:0000256" key="1">
    <source>
        <dbReference type="ARBA" id="ARBA00022692"/>
    </source>
</evidence>
<keyword evidence="6" id="KW-1185">Reference proteome</keyword>
<feature type="transmembrane region" description="Helical" evidence="4">
    <location>
        <begin position="147"/>
        <end position="169"/>
    </location>
</feature>
<organism evidence="5 6">
    <name type="scientific">Pinctada imbricata</name>
    <name type="common">Atlantic pearl-oyster</name>
    <name type="synonym">Pinctada martensii</name>
    <dbReference type="NCBI Taxonomy" id="66713"/>
    <lineage>
        <taxon>Eukaryota</taxon>
        <taxon>Metazoa</taxon>
        <taxon>Spiralia</taxon>
        <taxon>Lophotrochozoa</taxon>
        <taxon>Mollusca</taxon>
        <taxon>Bivalvia</taxon>
        <taxon>Autobranchia</taxon>
        <taxon>Pteriomorphia</taxon>
        <taxon>Pterioida</taxon>
        <taxon>Pterioidea</taxon>
        <taxon>Pteriidae</taxon>
        <taxon>Pinctada</taxon>
    </lineage>
</organism>
<dbReference type="Proteomes" id="UP001186944">
    <property type="component" value="Unassembled WGS sequence"/>
</dbReference>
<dbReference type="Gene3D" id="1.20.1250.20">
    <property type="entry name" value="MFS general substrate transporter like domains"/>
    <property type="match status" value="2"/>
</dbReference>
<evidence type="ECO:0000313" key="6">
    <source>
        <dbReference type="Proteomes" id="UP001186944"/>
    </source>
</evidence>
<keyword evidence="1 4" id="KW-0812">Transmembrane</keyword>
<dbReference type="PANTHER" id="PTHR23121">
    <property type="entry name" value="SODIUM-DEPENDENT GLUCOSE TRANSPORTER 1"/>
    <property type="match status" value="1"/>
</dbReference>
<evidence type="ECO:0000256" key="3">
    <source>
        <dbReference type="ARBA" id="ARBA00023136"/>
    </source>
</evidence>
<name>A0AA88YRE2_PINIB</name>
<sequence>MEVTEESTGMMFDFYDPSMESETEALLKDTNVDKELLYDTKMRRGPKVSDKRQDQDEDYYTYKNRRTGEMGQRGETFRKVLVTICLIGVWVAMGLFMEIAGPTLKDFKLRLHTTTESISNAVSGRSVGKFVGVFLGGFFVDKFGSLCNFVLGFALSMAAVTTVCLPWVTSTDVLWFMYLLLGTSLGLINIAGQRIVLAVWLEKSASPMHIVHLGYGVGGFIAPLLVNPFLADLPDDEISSTVSPSTLRYDEMTTVHYENSSSSNVDVVSNIEYAYSIVAIITAGFALIFFLYQIAACRNSFRGSKTDAMEKSKDPDKKEDILLKKRSFLQMINPATCAEGSFCFGFLVLVLLFLRFFFLTGVDREVGTFLYSYAVDQLHFSKDDATYVNTIFWINYAVGRFVAFVVAFWVSVKIILVVETILAVATGVAMVTFALDQPLALWIISGCIGFLLGPMFPTGIAWGDVYIEMTGLAITWTLLGSAFGGLTYLRLGGFAYDKYGPTSFPYIFLGTVIIVAVFDFILTFLGLCKRRITGKSGENKEEMPVSSPDVQVQIEGLDSKKDS</sequence>
<feature type="transmembrane region" description="Helical" evidence="4">
    <location>
        <begin position="469"/>
        <end position="491"/>
    </location>
</feature>
<feature type="transmembrane region" description="Helical" evidence="4">
    <location>
        <begin position="121"/>
        <end position="140"/>
    </location>
</feature>
<evidence type="ECO:0008006" key="7">
    <source>
        <dbReference type="Google" id="ProtNLM"/>
    </source>
</evidence>
<dbReference type="InterPro" id="IPR011701">
    <property type="entry name" value="MFS"/>
</dbReference>
<keyword evidence="3 4" id="KW-0472">Membrane</keyword>
<accession>A0AA88YRE2</accession>
<dbReference type="AlphaFoldDB" id="A0AA88YRE2"/>
<dbReference type="InterPro" id="IPR036259">
    <property type="entry name" value="MFS_trans_sf"/>
</dbReference>
<feature type="transmembrane region" description="Helical" evidence="4">
    <location>
        <begin position="273"/>
        <end position="295"/>
    </location>
</feature>
<protein>
    <recommendedName>
        <fullName evidence="7">Sodium-dependent glucose transporter 1</fullName>
    </recommendedName>
</protein>
<feature type="transmembrane region" description="Helical" evidence="4">
    <location>
        <begin position="213"/>
        <end position="231"/>
    </location>
</feature>
<dbReference type="SUPFAM" id="SSF103473">
    <property type="entry name" value="MFS general substrate transporter"/>
    <property type="match status" value="1"/>
</dbReference>
<comment type="caution">
    <text evidence="5">The sequence shown here is derived from an EMBL/GenBank/DDBJ whole genome shotgun (WGS) entry which is preliminary data.</text>
</comment>
<feature type="transmembrane region" description="Helical" evidence="4">
    <location>
        <begin position="335"/>
        <end position="358"/>
    </location>
</feature>
<feature type="transmembrane region" description="Helical" evidence="4">
    <location>
        <begin position="441"/>
        <end position="462"/>
    </location>
</feature>
<feature type="transmembrane region" description="Helical" evidence="4">
    <location>
        <begin position="416"/>
        <end position="435"/>
    </location>
</feature>
<dbReference type="GO" id="GO:0022857">
    <property type="term" value="F:transmembrane transporter activity"/>
    <property type="evidence" value="ECO:0007669"/>
    <property type="project" value="InterPro"/>
</dbReference>